<accession>A0AAN7QAJ9</accession>
<evidence type="ECO:0000313" key="1">
    <source>
        <dbReference type="EMBL" id="KAK4760070.1"/>
    </source>
</evidence>
<gene>
    <name evidence="1" type="ORF">SAY87_023201</name>
</gene>
<proteinExistence type="predicted"/>
<dbReference type="Proteomes" id="UP001345219">
    <property type="component" value="Chromosome 17"/>
</dbReference>
<comment type="caution">
    <text evidence="1">The sequence shown here is derived from an EMBL/GenBank/DDBJ whole genome shotgun (WGS) entry which is preliminary data.</text>
</comment>
<organism evidence="1 2">
    <name type="scientific">Trapa incisa</name>
    <dbReference type="NCBI Taxonomy" id="236973"/>
    <lineage>
        <taxon>Eukaryota</taxon>
        <taxon>Viridiplantae</taxon>
        <taxon>Streptophyta</taxon>
        <taxon>Embryophyta</taxon>
        <taxon>Tracheophyta</taxon>
        <taxon>Spermatophyta</taxon>
        <taxon>Magnoliopsida</taxon>
        <taxon>eudicotyledons</taxon>
        <taxon>Gunneridae</taxon>
        <taxon>Pentapetalae</taxon>
        <taxon>rosids</taxon>
        <taxon>malvids</taxon>
        <taxon>Myrtales</taxon>
        <taxon>Lythraceae</taxon>
        <taxon>Trapa</taxon>
    </lineage>
</organism>
<sequence length="109" mass="11404">MLSRKFLREGERLDSAASATCGITIEAVRVAAVSPVRAFSFREALASNLLPCPGVPAYGLFLDSLAGSGLKKHSAGFLLAEEEEVVVVNGMDMETAEAEAISCAQAMIA</sequence>
<keyword evidence="2" id="KW-1185">Reference proteome</keyword>
<reference evidence="1 2" key="1">
    <citation type="journal article" date="2023" name="Hortic Res">
        <title>Pangenome of water caltrop reveals structural variations and asymmetric subgenome divergence after allopolyploidization.</title>
        <authorList>
            <person name="Zhang X."/>
            <person name="Chen Y."/>
            <person name="Wang L."/>
            <person name="Yuan Y."/>
            <person name="Fang M."/>
            <person name="Shi L."/>
            <person name="Lu R."/>
            <person name="Comes H.P."/>
            <person name="Ma Y."/>
            <person name="Chen Y."/>
            <person name="Huang G."/>
            <person name="Zhou Y."/>
            <person name="Zheng Z."/>
            <person name="Qiu Y."/>
        </authorList>
    </citation>
    <scope>NUCLEOTIDE SEQUENCE [LARGE SCALE GENOMIC DNA]</scope>
    <source>
        <tissue evidence="1">Roots</tissue>
    </source>
</reference>
<name>A0AAN7QAJ9_9MYRT</name>
<evidence type="ECO:0000313" key="2">
    <source>
        <dbReference type="Proteomes" id="UP001345219"/>
    </source>
</evidence>
<protein>
    <submittedName>
        <fullName evidence="1">Uncharacterized protein</fullName>
    </submittedName>
</protein>
<dbReference type="AlphaFoldDB" id="A0AAN7QAJ9"/>
<dbReference type="EMBL" id="JAXIOK010000011">
    <property type="protein sequence ID" value="KAK4760070.1"/>
    <property type="molecule type" value="Genomic_DNA"/>
</dbReference>